<keyword evidence="4" id="KW-1185">Reference proteome</keyword>
<dbReference type="OrthoDB" id="5570009at2759"/>
<evidence type="ECO:0000256" key="1">
    <source>
        <dbReference type="SAM" id="MobiDB-lite"/>
    </source>
</evidence>
<feature type="compositionally biased region" description="Polar residues" evidence="1">
    <location>
        <begin position="806"/>
        <end position="815"/>
    </location>
</feature>
<feature type="domain" description="Alpha/beta hydrolase fold-3" evidence="2">
    <location>
        <begin position="219"/>
        <end position="323"/>
    </location>
</feature>
<feature type="region of interest" description="Disordered" evidence="1">
    <location>
        <begin position="541"/>
        <end position="562"/>
    </location>
</feature>
<dbReference type="GO" id="GO:0019433">
    <property type="term" value="P:triglyceride catabolic process"/>
    <property type="evidence" value="ECO:0007669"/>
    <property type="project" value="TreeGrafter"/>
</dbReference>
<dbReference type="STRING" id="58919.A0A316Z8K6"/>
<feature type="compositionally biased region" description="Basic and acidic residues" evidence="1">
    <location>
        <begin position="549"/>
        <end position="560"/>
    </location>
</feature>
<feature type="compositionally biased region" description="Low complexity" evidence="1">
    <location>
        <begin position="818"/>
        <end position="834"/>
    </location>
</feature>
<proteinExistence type="predicted"/>
<feature type="domain" description="Alpha/beta hydrolase fold-3" evidence="2">
    <location>
        <begin position="570"/>
        <end position="648"/>
    </location>
</feature>
<feature type="compositionally biased region" description="Low complexity" evidence="1">
    <location>
        <begin position="387"/>
        <end position="400"/>
    </location>
</feature>
<dbReference type="InterPro" id="IPR013094">
    <property type="entry name" value="AB_hydrolase_3"/>
</dbReference>
<feature type="compositionally biased region" description="Basic and acidic residues" evidence="1">
    <location>
        <begin position="870"/>
        <end position="881"/>
    </location>
</feature>
<dbReference type="AlphaFoldDB" id="A0A316Z8K6"/>
<feature type="compositionally biased region" description="Low complexity" evidence="1">
    <location>
        <begin position="882"/>
        <end position="903"/>
    </location>
</feature>
<dbReference type="GO" id="GO:0004771">
    <property type="term" value="F:sterol ester esterase activity"/>
    <property type="evidence" value="ECO:0007669"/>
    <property type="project" value="TreeGrafter"/>
</dbReference>
<dbReference type="InterPro" id="IPR029058">
    <property type="entry name" value="AB_hydrolase_fold"/>
</dbReference>
<gene>
    <name evidence="3" type="ORF">FA09DRAFT_339286</name>
</gene>
<feature type="region of interest" description="Disordered" evidence="1">
    <location>
        <begin position="378"/>
        <end position="433"/>
    </location>
</feature>
<evidence type="ECO:0000259" key="2">
    <source>
        <dbReference type="Pfam" id="PF07859"/>
    </source>
</evidence>
<dbReference type="RefSeq" id="XP_025597551.1">
    <property type="nucleotide sequence ID" value="XM_025744196.1"/>
</dbReference>
<accession>A0A316Z8K6</accession>
<dbReference type="PANTHER" id="PTHR23025:SF3">
    <property type="entry name" value="HORMONE-SENSITIVE LIPASE"/>
    <property type="match status" value="1"/>
</dbReference>
<reference evidence="3 4" key="1">
    <citation type="journal article" date="2018" name="Mol. Biol. Evol.">
        <title>Broad Genomic Sampling Reveals a Smut Pathogenic Ancestry of the Fungal Clade Ustilaginomycotina.</title>
        <authorList>
            <person name="Kijpornyongpan T."/>
            <person name="Mondo S.J."/>
            <person name="Barry K."/>
            <person name="Sandor L."/>
            <person name="Lee J."/>
            <person name="Lipzen A."/>
            <person name="Pangilinan J."/>
            <person name="LaButti K."/>
            <person name="Hainaut M."/>
            <person name="Henrissat B."/>
            <person name="Grigoriev I.V."/>
            <person name="Spatafora J.W."/>
            <person name="Aime M.C."/>
        </authorList>
    </citation>
    <scope>NUCLEOTIDE SEQUENCE [LARGE SCALE GENOMIC DNA]</scope>
    <source>
        <strain evidence="3 4">MCA 4186</strain>
    </source>
</reference>
<dbReference type="GO" id="GO:0004806">
    <property type="term" value="F:triacylglycerol lipase activity"/>
    <property type="evidence" value="ECO:0007669"/>
    <property type="project" value="TreeGrafter"/>
</dbReference>
<evidence type="ECO:0000313" key="4">
    <source>
        <dbReference type="Proteomes" id="UP000245946"/>
    </source>
</evidence>
<dbReference type="PANTHER" id="PTHR23025">
    <property type="entry name" value="TRIACYLGLYCEROL LIPASE"/>
    <property type="match status" value="1"/>
</dbReference>
<dbReference type="Pfam" id="PF07859">
    <property type="entry name" value="Abhydrolase_3"/>
    <property type="match status" value="2"/>
</dbReference>
<sequence length="961" mass="105815">MIDHLLGRPSTRLKRLQVLLVLAFWGSVLRSGPRNGPRRVPVLRKANAWAARFSPWQLIVATLTSIYAVRHVDALFGFGAPEPLARMYSRSFYRVTWIVTALDAGFATAMTIRPVWLRDIASLAFSMYYLIYANEADEKLRKFRAFCTVEMMRATWHKTTNPYIRAFTRPHRPSLGIARPLLLPRPTLGAHAKRPTRAWLFYSGSERELREEEELLVDLPGGGFVCMDPRHHEERLRQLAKEMQRPVLSVDYCKAPEYPYPYALEECYDLYRTLHETGGRVIGMSGSPRFRTLLTGDSAGGNLATGVLLKVIEYPQPHIRSAFAAHANGGPGSKPPELPKPLAMVFAYPSLNFGFSAWMKPDHIRVLRQQSEVNLQSLADESPQTGRRSSPLNPSSSSTRSRSRSRRSSISSPSVMRPSTPLASSSGSGGILSKAGAAAKDKLAGRRETKRSYSSLAEQAQLHLAERARFAEAEGNTSDEGGLASPQNTSLDVAGEWDKEVWMGRVKRTEEREVETNGFGLHDVMDPEKAAALKAEEQQRALQAATTQADKERSARDKRAAGGTRLTMSSMSGYFQDRILTQSMMRAMAILYIGPRRQPDFDHDYYLSPIVAPARLLAEFPPSLFICGEKDPICDDTVVMAGRIREAKLAKQAELRRRRAGATARFGEQLRMSVERGHGVSPDAIEDETTEDWVQMRIIEGYSHGFLQMSALLPEAKQIISFIGSWMTESFEDYNDAQHEADVVLRAVQVQQLPPASPAKPAAPRPKLASPLLEARGRSLAPRPADENDDDDDDEPLSFTPKNRRSPSVATNELSSPRLGASLEASGSGSSLRLPAVAGLQRPPVGRPASFSTPDDAPGRPRQVSALLDEPARDSARRRSSDASSNGTAGAASSRRAAREAAGVLLAPNGALRRGSKEPGADETYKSLLVNESSLLQRRREDALASMGHSTSAVHSDDDSE</sequence>
<feature type="region of interest" description="Disordered" evidence="1">
    <location>
        <begin position="777"/>
        <end position="961"/>
    </location>
</feature>
<dbReference type="Gene3D" id="3.40.50.1820">
    <property type="entry name" value="alpha/beta hydrolase"/>
    <property type="match status" value="2"/>
</dbReference>
<protein>
    <submittedName>
        <fullName evidence="3">Alpha/beta-hydrolase</fullName>
    </submittedName>
</protein>
<keyword evidence="3" id="KW-0378">Hydrolase</keyword>
<feature type="compositionally biased region" description="Low complexity" evidence="1">
    <location>
        <begin position="408"/>
        <end position="433"/>
    </location>
</feature>
<organism evidence="3 4">
    <name type="scientific">Tilletiopsis washingtonensis</name>
    <dbReference type="NCBI Taxonomy" id="58919"/>
    <lineage>
        <taxon>Eukaryota</taxon>
        <taxon>Fungi</taxon>
        <taxon>Dikarya</taxon>
        <taxon>Basidiomycota</taxon>
        <taxon>Ustilaginomycotina</taxon>
        <taxon>Exobasidiomycetes</taxon>
        <taxon>Entylomatales</taxon>
        <taxon>Entylomatales incertae sedis</taxon>
        <taxon>Tilletiopsis</taxon>
    </lineage>
</organism>
<evidence type="ECO:0000313" key="3">
    <source>
        <dbReference type="EMBL" id="PWN97272.1"/>
    </source>
</evidence>
<dbReference type="SUPFAM" id="SSF53474">
    <property type="entry name" value="alpha/beta-Hydrolases"/>
    <property type="match status" value="1"/>
</dbReference>
<name>A0A316Z8K6_9BASI</name>
<feature type="compositionally biased region" description="Acidic residues" evidence="1">
    <location>
        <begin position="787"/>
        <end position="796"/>
    </location>
</feature>
<dbReference type="GO" id="GO:0005829">
    <property type="term" value="C:cytosol"/>
    <property type="evidence" value="ECO:0007669"/>
    <property type="project" value="TreeGrafter"/>
</dbReference>
<feature type="compositionally biased region" description="Basic and acidic residues" evidence="1">
    <location>
        <begin position="915"/>
        <end position="925"/>
    </location>
</feature>
<dbReference type="EMBL" id="KZ819295">
    <property type="protein sequence ID" value="PWN97272.1"/>
    <property type="molecule type" value="Genomic_DNA"/>
</dbReference>
<dbReference type="Proteomes" id="UP000245946">
    <property type="component" value="Unassembled WGS sequence"/>
</dbReference>
<dbReference type="GeneID" id="37271740"/>